<proteinExistence type="predicted"/>
<dbReference type="RefSeq" id="WP_218133756.1">
    <property type="nucleotide sequence ID" value="NZ_FNCC01000006.1"/>
</dbReference>
<evidence type="ECO:0000313" key="3">
    <source>
        <dbReference type="EMBL" id="SDG18788.1"/>
    </source>
</evidence>
<name>A0A1G7S718_9PSEU</name>
<feature type="compositionally biased region" description="Gly residues" evidence="1">
    <location>
        <begin position="153"/>
        <end position="162"/>
    </location>
</feature>
<dbReference type="STRING" id="200378.SAMN05216553_10684"/>
<reference evidence="4" key="1">
    <citation type="submission" date="2016-10" db="EMBL/GenBank/DDBJ databases">
        <authorList>
            <person name="Varghese N."/>
            <person name="Submissions S."/>
        </authorList>
    </citation>
    <scope>NUCLEOTIDE SEQUENCE [LARGE SCALE GENOMIC DNA]</scope>
    <source>
        <strain evidence="4">CGMCC 4.3506</strain>
    </source>
</reference>
<dbReference type="SUPFAM" id="SSF47413">
    <property type="entry name" value="lambda repressor-like DNA-binding domains"/>
    <property type="match status" value="1"/>
</dbReference>
<dbReference type="EMBL" id="FNCC01000006">
    <property type="protein sequence ID" value="SDG18788.1"/>
    <property type="molecule type" value="Genomic_DNA"/>
</dbReference>
<evidence type="ECO:0000259" key="2">
    <source>
        <dbReference type="PROSITE" id="PS50943"/>
    </source>
</evidence>
<feature type="region of interest" description="Disordered" evidence="1">
    <location>
        <begin position="131"/>
        <end position="166"/>
    </location>
</feature>
<dbReference type="InterPro" id="IPR010982">
    <property type="entry name" value="Lambda_DNA-bd_dom_sf"/>
</dbReference>
<feature type="domain" description="HTH cro/C1-type" evidence="2">
    <location>
        <begin position="78"/>
        <end position="123"/>
    </location>
</feature>
<dbReference type="Proteomes" id="UP000199623">
    <property type="component" value="Unassembled WGS sequence"/>
</dbReference>
<dbReference type="InterPro" id="IPR001387">
    <property type="entry name" value="Cro/C1-type_HTH"/>
</dbReference>
<sequence length="510" mass="55061">MAADGSVRRCACGTRLARDNRGRQCNACKKKARDLVVSPPVVPPEFWRTAEMCEAFDTCDMGAVIRAYRTHGHHGRTISQEVAARWLGISQTRLSRIEGGEGVSDLPRLMRWAHVLGMPRDLLWFRMPGRPQTAAEDRQARTPEGVDTPDLGNPGGISGGAVKGERPSGALTAAEQDTMPLSRRSLLFQGVAAATLPGVNADEADHIGKALENARRYSDAEIVASFTRQLDNCKADDGMLGSDRTLPTLLGMLGAIKVCAQDAKPDIRRALFAVGARGAEFAGWLCRDLHDQARATFWHDRATEWAQLSGDLPMQGYVLLKKAQTAYDDRDAVNVLGFAEAAQSGPWNLPPKVRAEVAQQEARGLAMLGLPMLDVERKLERSREYLSSAGDSADNSGLATHYSISSLTLQTASCYIEAGKPLRAAMLYSEVLNTGVLSTRDQGYFLARRASALALSGEPDDAATVGLQAAELAAATSSARTRRELGRTVATLQPWASRPAPRALREVLTG</sequence>
<accession>A0A1G7S718</accession>
<dbReference type="Pfam" id="PF13560">
    <property type="entry name" value="HTH_31"/>
    <property type="match status" value="1"/>
</dbReference>
<keyword evidence="4" id="KW-1185">Reference proteome</keyword>
<evidence type="ECO:0000313" key="4">
    <source>
        <dbReference type="Proteomes" id="UP000199623"/>
    </source>
</evidence>
<dbReference type="GO" id="GO:0003677">
    <property type="term" value="F:DNA binding"/>
    <property type="evidence" value="ECO:0007669"/>
    <property type="project" value="InterPro"/>
</dbReference>
<evidence type="ECO:0000256" key="1">
    <source>
        <dbReference type="SAM" id="MobiDB-lite"/>
    </source>
</evidence>
<dbReference type="PROSITE" id="PS50943">
    <property type="entry name" value="HTH_CROC1"/>
    <property type="match status" value="1"/>
</dbReference>
<organism evidence="3 4">
    <name type="scientific">Lentzea fradiae</name>
    <dbReference type="NCBI Taxonomy" id="200378"/>
    <lineage>
        <taxon>Bacteria</taxon>
        <taxon>Bacillati</taxon>
        <taxon>Actinomycetota</taxon>
        <taxon>Actinomycetes</taxon>
        <taxon>Pseudonocardiales</taxon>
        <taxon>Pseudonocardiaceae</taxon>
        <taxon>Lentzea</taxon>
    </lineage>
</organism>
<dbReference type="AlphaFoldDB" id="A0A1G7S718"/>
<protein>
    <submittedName>
        <fullName evidence="3">Helix-turn-helix domain-containing protein</fullName>
    </submittedName>
</protein>
<dbReference type="Gene3D" id="1.10.260.40">
    <property type="entry name" value="lambda repressor-like DNA-binding domains"/>
    <property type="match status" value="1"/>
</dbReference>
<dbReference type="CDD" id="cd00093">
    <property type="entry name" value="HTH_XRE"/>
    <property type="match status" value="1"/>
</dbReference>
<gene>
    <name evidence="3" type="ORF">SAMN05216553_10684</name>
</gene>